<evidence type="ECO:0000256" key="1">
    <source>
        <dbReference type="SAM" id="MobiDB-lite"/>
    </source>
</evidence>
<evidence type="ECO:0000313" key="2">
    <source>
        <dbReference type="EMBL" id="KAH6659790.1"/>
    </source>
</evidence>
<name>A0A9P8UX46_9PEZI</name>
<organism evidence="2 3">
    <name type="scientific">Truncatella angustata</name>
    <dbReference type="NCBI Taxonomy" id="152316"/>
    <lineage>
        <taxon>Eukaryota</taxon>
        <taxon>Fungi</taxon>
        <taxon>Dikarya</taxon>
        <taxon>Ascomycota</taxon>
        <taxon>Pezizomycotina</taxon>
        <taxon>Sordariomycetes</taxon>
        <taxon>Xylariomycetidae</taxon>
        <taxon>Amphisphaeriales</taxon>
        <taxon>Sporocadaceae</taxon>
        <taxon>Truncatella</taxon>
    </lineage>
</organism>
<dbReference type="EMBL" id="JAGPXC010000001">
    <property type="protein sequence ID" value="KAH6659790.1"/>
    <property type="molecule type" value="Genomic_DNA"/>
</dbReference>
<dbReference type="AlphaFoldDB" id="A0A9P8UX46"/>
<comment type="caution">
    <text evidence="2">The sequence shown here is derived from an EMBL/GenBank/DDBJ whole genome shotgun (WGS) entry which is preliminary data.</text>
</comment>
<dbReference type="RefSeq" id="XP_045963921.1">
    <property type="nucleotide sequence ID" value="XM_046099155.1"/>
</dbReference>
<sequence length="311" mass="34593">MPPLAPFTSLAPRPEHLFMPGISHQIEAPSSTSSGSTVPTPSPLPLRLTPETSTSQSSSEPSEESNTKPSPFPIPKLRLEIRDLNHAGANIFLRAINASSTFSSCVQDVLQKLYISPKHPHYRPPPTRSVTLVLRDMGGVAFTTGSDLDNDHKEIHFSLGYIAGLPQERQTHEITGVLTHELVHCYQHTGYGSCPGGLVEGIADWVRLKCGLAPPHWNHEETGDRWDGGYQRTAYFLAYLERRFGEETVRKVNGTLRTQRYEEKAFWTGLVGRPVEQLWEDYKGELKKKGAEVDHSGQKKDGDKVDEATQT</sequence>
<dbReference type="PANTHER" id="PTHR33321:SF12">
    <property type="entry name" value="PLANT BASIC SECRETORY PROTEIN (BSP) FAMILY PROTEIN"/>
    <property type="match status" value="1"/>
</dbReference>
<protein>
    <submittedName>
        <fullName evidence="2">Peptidase of plants and bacteria-domain-containing protein</fullName>
    </submittedName>
</protein>
<accession>A0A9P8UX46</accession>
<gene>
    <name evidence="2" type="ORF">BKA67DRAFT_529925</name>
</gene>
<dbReference type="Pfam" id="PF04450">
    <property type="entry name" value="BSP"/>
    <property type="match status" value="1"/>
</dbReference>
<dbReference type="Proteomes" id="UP000758603">
    <property type="component" value="Unassembled WGS sequence"/>
</dbReference>
<proteinExistence type="predicted"/>
<keyword evidence="3" id="KW-1185">Reference proteome</keyword>
<feature type="region of interest" description="Disordered" evidence="1">
    <location>
        <begin position="288"/>
        <end position="311"/>
    </location>
</feature>
<dbReference type="OrthoDB" id="891726at2759"/>
<feature type="compositionally biased region" description="Low complexity" evidence="1">
    <location>
        <begin position="29"/>
        <end position="60"/>
    </location>
</feature>
<evidence type="ECO:0000313" key="3">
    <source>
        <dbReference type="Proteomes" id="UP000758603"/>
    </source>
</evidence>
<reference evidence="2" key="1">
    <citation type="journal article" date="2021" name="Nat. Commun.">
        <title>Genetic determinants of endophytism in the Arabidopsis root mycobiome.</title>
        <authorList>
            <person name="Mesny F."/>
            <person name="Miyauchi S."/>
            <person name="Thiergart T."/>
            <person name="Pickel B."/>
            <person name="Atanasova L."/>
            <person name="Karlsson M."/>
            <person name="Huettel B."/>
            <person name="Barry K.W."/>
            <person name="Haridas S."/>
            <person name="Chen C."/>
            <person name="Bauer D."/>
            <person name="Andreopoulos W."/>
            <person name="Pangilinan J."/>
            <person name="LaButti K."/>
            <person name="Riley R."/>
            <person name="Lipzen A."/>
            <person name="Clum A."/>
            <person name="Drula E."/>
            <person name="Henrissat B."/>
            <person name="Kohler A."/>
            <person name="Grigoriev I.V."/>
            <person name="Martin F.M."/>
            <person name="Hacquard S."/>
        </authorList>
    </citation>
    <scope>NUCLEOTIDE SEQUENCE</scope>
    <source>
        <strain evidence="2">MPI-SDFR-AT-0073</strain>
    </source>
</reference>
<dbReference type="PANTHER" id="PTHR33321">
    <property type="match status" value="1"/>
</dbReference>
<feature type="region of interest" description="Disordered" evidence="1">
    <location>
        <begin position="1"/>
        <end position="74"/>
    </location>
</feature>
<dbReference type="InterPro" id="IPR007541">
    <property type="entry name" value="Uncharacterised_BSP"/>
</dbReference>
<dbReference type="GeneID" id="70128047"/>